<evidence type="ECO:0000256" key="1">
    <source>
        <dbReference type="SAM" id="Phobius"/>
    </source>
</evidence>
<evidence type="ECO:0000313" key="3">
    <source>
        <dbReference type="Proteomes" id="UP000289996"/>
    </source>
</evidence>
<keyword evidence="1" id="KW-0472">Membrane</keyword>
<name>A0A660EAS7_9LACO</name>
<proteinExistence type="predicted"/>
<feature type="transmembrane region" description="Helical" evidence="1">
    <location>
        <begin position="6"/>
        <end position="28"/>
    </location>
</feature>
<dbReference type="Proteomes" id="UP000289996">
    <property type="component" value="Unassembled WGS sequence"/>
</dbReference>
<keyword evidence="1" id="KW-0812">Transmembrane</keyword>
<dbReference type="OrthoDB" id="2221733at2"/>
<dbReference type="AlphaFoldDB" id="A0A660EAS7"/>
<protein>
    <submittedName>
        <fullName evidence="2">Uncharacterized protein</fullName>
    </submittedName>
</protein>
<dbReference type="EMBL" id="UYIG01000142">
    <property type="protein sequence ID" value="VDG29615.1"/>
    <property type="molecule type" value="Genomic_DNA"/>
</dbReference>
<sequence length="181" mass="20757">MSVSSWSSLITALTSIVAIIISVSALITTKKSIEDANRPYVQAYLKWMWFDQNLEEYLIIKNFGKTGANINSISFSDNWTNSFNNEPVFPDMKNVLIAPNQAFETQTELDAAGTGNGRNRKNPITMTIKYSWSNGYKSDTFRQTFSADTYKNFELVRTETGHDDFNKLFYRAVKEFLRTRL</sequence>
<evidence type="ECO:0000313" key="2">
    <source>
        <dbReference type="EMBL" id="VDG29615.1"/>
    </source>
</evidence>
<organism evidence="2 3">
    <name type="scientific">Lactiplantibacillus mudanjiangensis</name>
    <dbReference type="NCBI Taxonomy" id="1296538"/>
    <lineage>
        <taxon>Bacteria</taxon>
        <taxon>Bacillati</taxon>
        <taxon>Bacillota</taxon>
        <taxon>Bacilli</taxon>
        <taxon>Lactobacillales</taxon>
        <taxon>Lactobacillaceae</taxon>
        <taxon>Lactiplantibacillus</taxon>
    </lineage>
</organism>
<reference evidence="2 3" key="1">
    <citation type="submission" date="2018-11" db="EMBL/GenBank/DDBJ databases">
        <authorList>
            <person name="Wuyts S."/>
        </authorList>
    </citation>
    <scope>NUCLEOTIDE SEQUENCE [LARGE SCALE GENOMIC DNA]</scope>
    <source>
        <strain evidence="2">Lactobacillus mudanjiangensis AMBF249</strain>
    </source>
</reference>
<keyword evidence="1" id="KW-1133">Transmembrane helix</keyword>
<gene>
    <name evidence="2" type="ORF">MUDAN_MDHGFNIF_03529</name>
</gene>
<dbReference type="RefSeq" id="WP_130852185.1">
    <property type="nucleotide sequence ID" value="NZ_UYIG01000142.1"/>
</dbReference>
<accession>A0A660EAS7</accession>
<keyword evidence="3" id="KW-1185">Reference proteome</keyword>